<protein>
    <submittedName>
        <fullName evidence="3">VIR protein</fullName>
    </submittedName>
</protein>
<accession>A0A1G4H9G7</accession>
<evidence type="ECO:0000256" key="1">
    <source>
        <dbReference type="SAM" id="MobiDB-lite"/>
    </source>
</evidence>
<sequence>MPLSDANNWEKYFPNLPAYQKYKELDKVDITGYNNDKCDKLENSDDGDKKLCNQILKNLSILKSKQGKEQKNGCFYFQNWLHDQIKGKYYNGKEKTNKYPIIANKIFDLVAEDISSGNINQACSGNSFGTLEIWKKDKDLHDYFENFEKIKCNDSDRDECQKYVNYVKYIDPMYDAKIYDCCDEDDLDPLCVLPVKCDDKYDTKELLAKLKKELQVIDKKKADADAAAQEEEKRKKAELEKAKQQEANRRKAEEEKAKQERKAQEEENRKKAAAAAAEAAQRLKDEAAAEARKKELAAAAEAREKELAAAAEAKEKELAAARGGQQTVRGETGALQPEPSLGVPPRDSHEDSVNAATTYNSGISGDAGHASLAGVPSSLESVSDMVDSNFIRNIIMAVAVLGTIFFLFYYNRSSRLESSLRKKKRKKGKIFEHNYYEEYEKELEMYGSEETFLDSEADRFYLNYHPDQDSYYTD</sequence>
<dbReference type="InterPro" id="IPR008780">
    <property type="entry name" value="Plasmodium_Vir"/>
</dbReference>
<feature type="region of interest" description="Disordered" evidence="1">
    <location>
        <begin position="228"/>
        <end position="286"/>
    </location>
</feature>
<proteinExistence type="predicted"/>
<feature type="compositionally biased region" description="Basic and acidic residues" evidence="1">
    <location>
        <begin position="228"/>
        <end position="270"/>
    </location>
</feature>
<dbReference type="VEuPathDB" id="PlasmoDB:PVW1_060006600"/>
<feature type="transmembrane region" description="Helical" evidence="2">
    <location>
        <begin position="390"/>
        <end position="410"/>
    </location>
</feature>
<keyword evidence="2" id="KW-0472">Membrane</keyword>
<gene>
    <name evidence="3" type="ORF">PVC01_060005900</name>
</gene>
<name>A0A1G4H9G7_PLAVI</name>
<dbReference type="EMBL" id="LT615261">
    <property type="protein sequence ID" value="SCO71522.1"/>
    <property type="molecule type" value="Genomic_DNA"/>
</dbReference>
<organism evidence="3 4">
    <name type="scientific">Plasmodium vivax</name>
    <name type="common">malaria parasite P. vivax</name>
    <dbReference type="NCBI Taxonomy" id="5855"/>
    <lineage>
        <taxon>Eukaryota</taxon>
        <taxon>Sar</taxon>
        <taxon>Alveolata</taxon>
        <taxon>Apicomplexa</taxon>
        <taxon>Aconoidasida</taxon>
        <taxon>Haemosporida</taxon>
        <taxon>Plasmodiidae</taxon>
        <taxon>Plasmodium</taxon>
        <taxon>Plasmodium (Plasmodium)</taxon>
    </lineage>
</organism>
<evidence type="ECO:0000256" key="2">
    <source>
        <dbReference type="SAM" id="Phobius"/>
    </source>
</evidence>
<dbReference type="Pfam" id="PF05795">
    <property type="entry name" value="Plasmodium_Vir"/>
    <property type="match status" value="1"/>
</dbReference>
<dbReference type="Proteomes" id="UP000305196">
    <property type="component" value="Chromosome 6"/>
</dbReference>
<dbReference type="VEuPathDB" id="PlasmoDB:PVPAM_060011100"/>
<evidence type="ECO:0000313" key="4">
    <source>
        <dbReference type="Proteomes" id="UP000305196"/>
    </source>
</evidence>
<keyword evidence="2" id="KW-0812">Transmembrane</keyword>
<dbReference type="VEuPathDB" id="PlasmoDB:PVP01_0600400"/>
<dbReference type="AlphaFoldDB" id="A0A1G4H9G7"/>
<feature type="region of interest" description="Disordered" evidence="1">
    <location>
        <begin position="317"/>
        <end position="359"/>
    </location>
</feature>
<dbReference type="VEuPathDB" id="PlasmoDB:PVX_001625"/>
<reference evidence="3 4" key="1">
    <citation type="submission" date="2016-07" db="EMBL/GenBank/DDBJ databases">
        <authorList>
            <consortium name="Pathogen Informatics"/>
        </authorList>
    </citation>
    <scope>NUCLEOTIDE SEQUENCE [LARGE SCALE GENOMIC DNA]</scope>
</reference>
<evidence type="ECO:0000313" key="3">
    <source>
        <dbReference type="EMBL" id="SCO71522.1"/>
    </source>
</evidence>
<dbReference type="CDD" id="cd22249">
    <property type="entry name" value="UDM1_RNF168_RNF169-like"/>
    <property type="match status" value="1"/>
</dbReference>
<keyword evidence="2" id="KW-1133">Transmembrane helix</keyword>